<protein>
    <submittedName>
        <fullName evidence="2">Uncharacterized protein</fullName>
    </submittedName>
</protein>
<evidence type="ECO:0000313" key="2">
    <source>
        <dbReference type="EMBL" id="GGK36760.1"/>
    </source>
</evidence>
<reference evidence="2" key="1">
    <citation type="journal article" date="2014" name="Int. J. Syst. Evol. Microbiol.">
        <title>Complete genome sequence of Corynebacterium casei LMG S-19264T (=DSM 44701T), isolated from a smear-ripened cheese.</title>
        <authorList>
            <consortium name="US DOE Joint Genome Institute (JGI-PGF)"/>
            <person name="Walter F."/>
            <person name="Albersmeier A."/>
            <person name="Kalinowski J."/>
            <person name="Ruckert C."/>
        </authorList>
    </citation>
    <scope>NUCLEOTIDE SEQUENCE</scope>
    <source>
        <strain evidence="2">JCM 3091</strain>
    </source>
</reference>
<proteinExistence type="predicted"/>
<evidence type="ECO:0000313" key="3">
    <source>
        <dbReference type="Proteomes" id="UP000662200"/>
    </source>
</evidence>
<evidence type="ECO:0000256" key="1">
    <source>
        <dbReference type="SAM" id="MobiDB-lite"/>
    </source>
</evidence>
<name>A0A8J3BU36_9ACTN</name>
<reference evidence="2" key="2">
    <citation type="submission" date="2020-09" db="EMBL/GenBank/DDBJ databases">
        <authorList>
            <person name="Sun Q."/>
            <person name="Ohkuma M."/>
        </authorList>
    </citation>
    <scope>NUCLEOTIDE SEQUENCE</scope>
    <source>
        <strain evidence="2">JCM 3091</strain>
    </source>
</reference>
<feature type="region of interest" description="Disordered" evidence="1">
    <location>
        <begin position="231"/>
        <end position="264"/>
    </location>
</feature>
<accession>A0A8J3BU36</accession>
<organism evidence="2 3">
    <name type="scientific">Pilimelia terevasa</name>
    <dbReference type="NCBI Taxonomy" id="53372"/>
    <lineage>
        <taxon>Bacteria</taxon>
        <taxon>Bacillati</taxon>
        <taxon>Actinomycetota</taxon>
        <taxon>Actinomycetes</taxon>
        <taxon>Micromonosporales</taxon>
        <taxon>Micromonosporaceae</taxon>
        <taxon>Pilimelia</taxon>
    </lineage>
</organism>
<keyword evidence="3" id="KW-1185">Reference proteome</keyword>
<gene>
    <name evidence="2" type="ORF">GCM10010124_31760</name>
</gene>
<dbReference type="Proteomes" id="UP000662200">
    <property type="component" value="Unassembled WGS sequence"/>
</dbReference>
<sequence>MIDYDPCETPGIREYLHELTAAAGYQVEPCEMGWTLVNDPDTCTSWIRAAATYAAAGYQQRILAGTIDMLRDNIGDQNLDLDDVLSHAPLLATAATSYQAMVRDRTAAYERFLTHSTRLGRIHALTPDKIVWEKRSLTPAGGHRPVTVTAPADGGPQWPIVRADRQAMTAISDAHRQLRPKPTTPLIRRFGDHFALNTVNHNGSTSYRILIEINTPEDTFWPLRALHWTDPDNTAPNGAPGGVDTGHAPDLPPGTDARTAPATS</sequence>
<dbReference type="RefSeq" id="WP_189115115.1">
    <property type="nucleotide sequence ID" value="NZ_BMQC01000011.1"/>
</dbReference>
<comment type="caution">
    <text evidence="2">The sequence shown here is derived from an EMBL/GenBank/DDBJ whole genome shotgun (WGS) entry which is preliminary data.</text>
</comment>
<dbReference type="AlphaFoldDB" id="A0A8J3BU36"/>
<dbReference type="EMBL" id="BMQC01000011">
    <property type="protein sequence ID" value="GGK36760.1"/>
    <property type="molecule type" value="Genomic_DNA"/>
</dbReference>